<dbReference type="PANTHER" id="PTHR30069:SF29">
    <property type="entry name" value="HEMOGLOBIN AND HEMOGLOBIN-HAPTOGLOBIN-BINDING PROTEIN 1-RELATED"/>
    <property type="match status" value="1"/>
</dbReference>
<evidence type="ECO:0000256" key="1">
    <source>
        <dbReference type="ARBA" id="ARBA00004571"/>
    </source>
</evidence>
<accession>A0A0W8G061</accession>
<evidence type="ECO:0000256" key="4">
    <source>
        <dbReference type="ARBA" id="ARBA00022729"/>
    </source>
</evidence>
<keyword evidence="5" id="KW-0798">TonB box</keyword>
<dbReference type="InterPro" id="IPR000531">
    <property type="entry name" value="Beta-barrel_TonB"/>
</dbReference>
<evidence type="ECO:0000256" key="8">
    <source>
        <dbReference type="ARBA" id="ARBA00023237"/>
    </source>
</evidence>
<evidence type="ECO:0000313" key="10">
    <source>
        <dbReference type="EMBL" id="KUG26535.1"/>
    </source>
</evidence>
<dbReference type="SUPFAM" id="SSF56935">
    <property type="entry name" value="Porins"/>
    <property type="match status" value="1"/>
</dbReference>
<feature type="domain" description="TonB-dependent receptor-like beta-barrel" evidence="9">
    <location>
        <begin position="169"/>
        <end position="658"/>
    </location>
</feature>
<evidence type="ECO:0000259" key="9">
    <source>
        <dbReference type="Pfam" id="PF00593"/>
    </source>
</evidence>
<dbReference type="GO" id="GO:0044718">
    <property type="term" value="P:siderophore transmembrane transport"/>
    <property type="evidence" value="ECO:0007669"/>
    <property type="project" value="TreeGrafter"/>
</dbReference>
<keyword evidence="4" id="KW-0732">Signal</keyword>
<dbReference type="GO" id="GO:0015344">
    <property type="term" value="F:siderophore uptake transmembrane transporter activity"/>
    <property type="evidence" value="ECO:0007669"/>
    <property type="project" value="TreeGrafter"/>
</dbReference>
<proteinExistence type="predicted"/>
<dbReference type="AlphaFoldDB" id="A0A0W8G061"/>
<protein>
    <submittedName>
        <fullName evidence="10">Tonb-dependent receptor</fullName>
    </submittedName>
</protein>
<evidence type="ECO:0000256" key="7">
    <source>
        <dbReference type="ARBA" id="ARBA00023170"/>
    </source>
</evidence>
<evidence type="ECO:0000256" key="6">
    <source>
        <dbReference type="ARBA" id="ARBA00023136"/>
    </source>
</evidence>
<evidence type="ECO:0000256" key="3">
    <source>
        <dbReference type="ARBA" id="ARBA00022692"/>
    </source>
</evidence>
<dbReference type="EMBL" id="LNQE01000444">
    <property type="protein sequence ID" value="KUG26535.1"/>
    <property type="molecule type" value="Genomic_DNA"/>
</dbReference>
<sequence length="749" mass="84099">MITGNNQSQVSNNAIEQLAFQVGGYEAKYGQAQSGIINVTTKAGRPNYQIFLEGITSEFTDDYGYNLYSTSLSGPIIPGLEKHTFFASVERGWFQDANPRAKGWNFPSIDKSYKTTPNNDEGVWRYSARTTHMMGDWKVNLGVVGNHTESRLITTAYVKNSSQFFDKTWDENISFSGRVSQTLSSNTFWNLNIGYRTYDFKLANPFFEDDLLAYGDSTRWANDLGIRLPANGTRVVSVDQNFVFSPYGRTRGLYQRREQDAITADFDFTSQIANHLVEFGGGVSFNTIRGYGVFAFQAAGQSGTFEEKMAALEPYVFGYDVTGQNHLDSDFPIERQRPRHPLLAYAYLQDRFELEDLVLNIGLRMDYFDVKSYVLINPALPFAGGTDPQGFDDGDFKIRDADVEFSPRIGLGFPVTESTVFHAQYGRFIQLPRLLDMYAGPYDYNNFLVMEPQSSFNADMAPEETTQYEIGFRQLLGTNAALNITAFYKNIKGLVNVQNFQFQRVEGGEILNSIKPQNSDFGTTKGFAFSLDVTQLSYFNLSAQYTFSIAEGTGSSQSSSQTSVFRNTDRTAPAVIAPLDFDQRHTGVVNIDFFVPKGELGFFELFNANFLLSFSSGRPYTPVDEWNIIGDNGLIADVKGYVNSAYGPSQFRVDMRLEKTFVLGSGLSISPFLWVENLFDTENIVNVWRSTGDPTTTGFLNTESGKTQAAQFGQGYVDDYQSWERTPFNYGIPRLIRLGVKVNFNTFGI</sequence>
<dbReference type="InterPro" id="IPR036942">
    <property type="entry name" value="Beta-barrel_TonB_sf"/>
</dbReference>
<keyword evidence="6" id="KW-0472">Membrane</keyword>
<dbReference type="Gene3D" id="2.40.170.20">
    <property type="entry name" value="TonB-dependent receptor, beta-barrel domain"/>
    <property type="match status" value="1"/>
</dbReference>
<keyword evidence="3" id="KW-0812">Transmembrane</keyword>
<gene>
    <name evidence="10" type="ORF">ASZ90_003625</name>
</gene>
<dbReference type="Pfam" id="PF00593">
    <property type="entry name" value="TonB_dep_Rec_b-barrel"/>
    <property type="match status" value="1"/>
</dbReference>
<evidence type="ECO:0000256" key="2">
    <source>
        <dbReference type="ARBA" id="ARBA00022448"/>
    </source>
</evidence>
<organism evidence="10">
    <name type="scientific">hydrocarbon metagenome</name>
    <dbReference type="NCBI Taxonomy" id="938273"/>
    <lineage>
        <taxon>unclassified sequences</taxon>
        <taxon>metagenomes</taxon>
        <taxon>ecological metagenomes</taxon>
    </lineage>
</organism>
<comment type="caution">
    <text evidence="10">The sequence shown here is derived from an EMBL/GenBank/DDBJ whole genome shotgun (WGS) entry which is preliminary data.</text>
</comment>
<keyword evidence="7 10" id="KW-0675">Receptor</keyword>
<dbReference type="InterPro" id="IPR039426">
    <property type="entry name" value="TonB-dep_rcpt-like"/>
</dbReference>
<evidence type="ECO:0000256" key="5">
    <source>
        <dbReference type="ARBA" id="ARBA00023077"/>
    </source>
</evidence>
<reference evidence="10" key="1">
    <citation type="journal article" date="2015" name="Proc. Natl. Acad. Sci. U.S.A.">
        <title>Networks of energetic and metabolic interactions define dynamics in microbial communities.</title>
        <authorList>
            <person name="Embree M."/>
            <person name="Liu J.K."/>
            <person name="Al-Bassam M.M."/>
            <person name="Zengler K."/>
        </authorList>
    </citation>
    <scope>NUCLEOTIDE SEQUENCE</scope>
</reference>
<comment type="subcellular location">
    <subcellularLocation>
        <location evidence="1">Cell outer membrane</location>
        <topology evidence="1">Multi-pass membrane protein</topology>
    </subcellularLocation>
</comment>
<dbReference type="GO" id="GO:0009279">
    <property type="term" value="C:cell outer membrane"/>
    <property type="evidence" value="ECO:0007669"/>
    <property type="project" value="UniProtKB-SubCell"/>
</dbReference>
<keyword evidence="8" id="KW-0998">Cell outer membrane</keyword>
<name>A0A0W8G061_9ZZZZ</name>
<keyword evidence="2" id="KW-0813">Transport</keyword>
<dbReference type="PANTHER" id="PTHR30069">
    <property type="entry name" value="TONB-DEPENDENT OUTER MEMBRANE RECEPTOR"/>
    <property type="match status" value="1"/>
</dbReference>